<dbReference type="EMBL" id="JADIKD010000006">
    <property type="protein sequence ID" value="MFK2916134.1"/>
    <property type="molecule type" value="Genomic_DNA"/>
</dbReference>
<evidence type="ECO:0000256" key="3">
    <source>
        <dbReference type="ARBA" id="ARBA00022801"/>
    </source>
</evidence>
<name>A0ABW8JZQ7_9GAMM</name>
<keyword evidence="4" id="KW-0862">Zinc</keyword>
<evidence type="ECO:0000313" key="7">
    <source>
        <dbReference type="EMBL" id="MFK2916134.1"/>
    </source>
</evidence>
<evidence type="ECO:0000256" key="4">
    <source>
        <dbReference type="ARBA" id="ARBA00022833"/>
    </source>
</evidence>
<sequence>MTFARAALAMAIALGITAGAAPFDTAHASAPMAKTNAPGYYRMMLGDFEVTALSDGTTPLPFEKLLTNTTPEKTRQTLAAAFQLPPYELSFNAFLVNTGDKLVLIDTGAGHLFGANLGKLVERLEASGYRPEQVDEIYITHMHPDHVGGLSDNGKRVFPNAVVRADKRDADFWLSKANLDKAAADEKEHFEAAVASLTPYIQADHFKPFNGDTDLIPGVRAMALNGHTPGHTGYVVESKGQKMVVWGDVMHVQAVQLAQPSVTIHFDVDSHTAEGVREKLLADAAKNGYLIAGEHMSFPGLGHIQKNGTGYRWLPVSYTELH</sequence>
<dbReference type="PANTHER" id="PTHR42978">
    <property type="entry name" value="QUORUM-QUENCHING LACTONASE YTNP-RELATED-RELATED"/>
    <property type="match status" value="1"/>
</dbReference>
<evidence type="ECO:0000259" key="6">
    <source>
        <dbReference type="SMART" id="SM00849"/>
    </source>
</evidence>
<evidence type="ECO:0000256" key="1">
    <source>
        <dbReference type="ARBA" id="ARBA00007749"/>
    </source>
</evidence>
<dbReference type="Gene3D" id="3.60.15.10">
    <property type="entry name" value="Ribonuclease Z/Hydroxyacylglutathione hydrolase-like"/>
    <property type="match status" value="1"/>
</dbReference>
<organism evidence="7 8">
    <name type="scientific">Dyella koreensis</name>
    <dbReference type="NCBI Taxonomy" id="311235"/>
    <lineage>
        <taxon>Bacteria</taxon>
        <taxon>Pseudomonadati</taxon>
        <taxon>Pseudomonadota</taxon>
        <taxon>Gammaproteobacteria</taxon>
        <taxon>Lysobacterales</taxon>
        <taxon>Rhodanobacteraceae</taxon>
        <taxon>Dyella</taxon>
    </lineage>
</organism>
<reference evidence="7 8" key="1">
    <citation type="submission" date="2020-10" db="EMBL/GenBank/DDBJ databases">
        <title>Phylogeny of dyella-like bacteria.</title>
        <authorList>
            <person name="Fu J."/>
        </authorList>
    </citation>
    <scope>NUCLEOTIDE SEQUENCE [LARGE SCALE GENOMIC DNA]</scope>
    <source>
        <strain evidence="7 8">BB4</strain>
    </source>
</reference>
<dbReference type="Proteomes" id="UP001620408">
    <property type="component" value="Unassembled WGS sequence"/>
</dbReference>
<proteinExistence type="inferred from homology"/>
<dbReference type="Pfam" id="PF00753">
    <property type="entry name" value="Lactamase_B"/>
    <property type="match status" value="1"/>
</dbReference>
<comment type="caution">
    <text evidence="7">The sequence shown here is derived from an EMBL/GenBank/DDBJ whole genome shotgun (WGS) entry which is preliminary data.</text>
</comment>
<protein>
    <submittedName>
        <fullName evidence="7">MBL fold metallo-hydrolase</fullName>
    </submittedName>
</protein>
<evidence type="ECO:0000256" key="5">
    <source>
        <dbReference type="SAM" id="SignalP"/>
    </source>
</evidence>
<accession>A0ABW8JZQ7</accession>
<feature type="chain" id="PRO_5046992645" evidence="5">
    <location>
        <begin position="21"/>
        <end position="322"/>
    </location>
</feature>
<dbReference type="SMART" id="SM00849">
    <property type="entry name" value="Lactamase_B"/>
    <property type="match status" value="1"/>
</dbReference>
<gene>
    <name evidence="7" type="ORF">ISS97_02560</name>
</gene>
<comment type="similarity">
    <text evidence="1">Belongs to the metallo-beta-lactamase superfamily.</text>
</comment>
<keyword evidence="3" id="KW-0378">Hydrolase</keyword>
<evidence type="ECO:0000256" key="2">
    <source>
        <dbReference type="ARBA" id="ARBA00022723"/>
    </source>
</evidence>
<evidence type="ECO:0000313" key="8">
    <source>
        <dbReference type="Proteomes" id="UP001620408"/>
    </source>
</evidence>
<dbReference type="CDD" id="cd07720">
    <property type="entry name" value="OPHC2-like_MBL-fold"/>
    <property type="match status" value="1"/>
</dbReference>
<feature type="domain" description="Metallo-beta-lactamase" evidence="6">
    <location>
        <begin position="90"/>
        <end position="295"/>
    </location>
</feature>
<dbReference type="PANTHER" id="PTHR42978:SF6">
    <property type="entry name" value="QUORUM-QUENCHING LACTONASE YTNP-RELATED"/>
    <property type="match status" value="1"/>
</dbReference>
<dbReference type="InterPro" id="IPR001279">
    <property type="entry name" value="Metallo-B-lactamas"/>
</dbReference>
<keyword evidence="8" id="KW-1185">Reference proteome</keyword>
<dbReference type="SUPFAM" id="SSF56281">
    <property type="entry name" value="Metallo-hydrolase/oxidoreductase"/>
    <property type="match status" value="1"/>
</dbReference>
<keyword evidence="5" id="KW-0732">Signal</keyword>
<feature type="signal peptide" evidence="5">
    <location>
        <begin position="1"/>
        <end position="20"/>
    </location>
</feature>
<dbReference type="InterPro" id="IPR036866">
    <property type="entry name" value="RibonucZ/Hydroxyglut_hydro"/>
</dbReference>
<dbReference type="InterPro" id="IPR051013">
    <property type="entry name" value="MBL_superfamily_lactonases"/>
</dbReference>
<keyword evidence="2" id="KW-0479">Metal-binding</keyword>